<keyword evidence="3" id="KW-0808">Transferase</keyword>
<keyword evidence="5" id="KW-0902">Two-component regulatory system</keyword>
<sequence length="89" mass="9643">MTITIGELADGFYLADDGSGIPEDKRDNVFEAGYTTTEQGTGFGLSIVKQVVEAHDWEISITESAEGGARFEVTNVEVSRVESEQPQSE</sequence>
<gene>
    <name evidence="7" type="ORF">J07HQW1_02291</name>
</gene>
<dbReference type="PRINTS" id="PR00344">
    <property type="entry name" value="BCTRLSENSOR"/>
</dbReference>
<evidence type="ECO:0000256" key="5">
    <source>
        <dbReference type="ARBA" id="ARBA00023012"/>
    </source>
</evidence>
<reference evidence="7 8" key="1">
    <citation type="journal article" date="2013" name="PLoS ONE">
        <title>Assembly-driven community genomics of a hypersaline microbial ecosystem.</title>
        <authorList>
            <person name="Podell S."/>
            <person name="Ugalde J.A."/>
            <person name="Narasingarao P."/>
            <person name="Banfield J.F."/>
            <person name="Heidelberg K.B."/>
            <person name="Allen E.E."/>
        </authorList>
    </citation>
    <scope>NUCLEOTIDE SEQUENCE [LARGE SCALE GENOMIC DNA]</scope>
    <source>
        <strain evidence="8">J07HQW1</strain>
    </source>
</reference>
<dbReference type="InterPro" id="IPR050736">
    <property type="entry name" value="Sensor_HK_Regulatory"/>
</dbReference>
<protein>
    <recommendedName>
        <fullName evidence="2">histidine kinase</fullName>
        <ecNumber evidence="2">2.7.13.3</ecNumber>
    </recommendedName>
</protein>
<dbReference type="InterPro" id="IPR004358">
    <property type="entry name" value="Sig_transdc_His_kin-like_C"/>
</dbReference>
<dbReference type="HOGENOM" id="CLU_168617_1_0_2"/>
<dbReference type="PANTHER" id="PTHR43711:SF1">
    <property type="entry name" value="HISTIDINE KINASE 1"/>
    <property type="match status" value="1"/>
</dbReference>
<evidence type="ECO:0000313" key="7">
    <source>
        <dbReference type="EMBL" id="ERG92256.1"/>
    </source>
</evidence>
<dbReference type="GO" id="GO:0000160">
    <property type="term" value="P:phosphorelay signal transduction system"/>
    <property type="evidence" value="ECO:0007669"/>
    <property type="project" value="UniProtKB-KW"/>
</dbReference>
<evidence type="ECO:0000259" key="6">
    <source>
        <dbReference type="PROSITE" id="PS50109"/>
    </source>
</evidence>
<evidence type="ECO:0000256" key="1">
    <source>
        <dbReference type="ARBA" id="ARBA00000085"/>
    </source>
</evidence>
<proteinExistence type="predicted"/>
<dbReference type="CDD" id="cd00075">
    <property type="entry name" value="HATPase"/>
    <property type="match status" value="1"/>
</dbReference>
<dbReference type="PANTHER" id="PTHR43711">
    <property type="entry name" value="TWO-COMPONENT HISTIDINE KINASE"/>
    <property type="match status" value="1"/>
</dbReference>
<dbReference type="EC" id="2.7.13.3" evidence="2"/>
<comment type="catalytic activity">
    <reaction evidence="1">
        <text>ATP + protein L-histidine = ADP + protein N-phospho-L-histidine.</text>
        <dbReference type="EC" id="2.7.13.3"/>
    </reaction>
</comment>
<feature type="domain" description="Histidine kinase" evidence="6">
    <location>
        <begin position="1"/>
        <end position="74"/>
    </location>
</feature>
<accession>U1PJ92</accession>
<dbReference type="GO" id="GO:0004673">
    <property type="term" value="F:protein histidine kinase activity"/>
    <property type="evidence" value="ECO:0007669"/>
    <property type="project" value="UniProtKB-EC"/>
</dbReference>
<dbReference type="Gene3D" id="3.30.565.10">
    <property type="entry name" value="Histidine kinase-like ATPase, C-terminal domain"/>
    <property type="match status" value="1"/>
</dbReference>
<dbReference type="Proteomes" id="UP000030649">
    <property type="component" value="Unassembled WGS sequence"/>
</dbReference>
<dbReference type="InterPro" id="IPR005467">
    <property type="entry name" value="His_kinase_dom"/>
</dbReference>
<keyword evidence="4 7" id="KW-0418">Kinase</keyword>
<name>U1PJ92_9EURY</name>
<evidence type="ECO:0000256" key="4">
    <source>
        <dbReference type="ARBA" id="ARBA00022777"/>
    </source>
</evidence>
<evidence type="ECO:0000256" key="3">
    <source>
        <dbReference type="ARBA" id="ARBA00022679"/>
    </source>
</evidence>
<evidence type="ECO:0000256" key="2">
    <source>
        <dbReference type="ARBA" id="ARBA00012438"/>
    </source>
</evidence>
<dbReference type="AlphaFoldDB" id="U1PJ92"/>
<dbReference type="Pfam" id="PF02518">
    <property type="entry name" value="HATPase_c"/>
    <property type="match status" value="1"/>
</dbReference>
<dbReference type="EMBL" id="KE356560">
    <property type="protein sequence ID" value="ERG92256.1"/>
    <property type="molecule type" value="Genomic_DNA"/>
</dbReference>
<dbReference type="PROSITE" id="PS50109">
    <property type="entry name" value="HIS_KIN"/>
    <property type="match status" value="1"/>
</dbReference>
<evidence type="ECO:0000313" key="8">
    <source>
        <dbReference type="Proteomes" id="UP000030649"/>
    </source>
</evidence>
<dbReference type="SUPFAM" id="SSF55874">
    <property type="entry name" value="ATPase domain of HSP90 chaperone/DNA topoisomerase II/histidine kinase"/>
    <property type="match status" value="1"/>
</dbReference>
<dbReference type="InterPro" id="IPR036890">
    <property type="entry name" value="HATPase_C_sf"/>
</dbReference>
<dbReference type="InterPro" id="IPR003594">
    <property type="entry name" value="HATPase_dom"/>
</dbReference>
<organism evidence="7 8">
    <name type="scientific">Haloquadratum walsbyi J07HQW1</name>
    <dbReference type="NCBI Taxonomy" id="1238424"/>
    <lineage>
        <taxon>Archaea</taxon>
        <taxon>Methanobacteriati</taxon>
        <taxon>Methanobacteriota</taxon>
        <taxon>Stenosarchaea group</taxon>
        <taxon>Halobacteria</taxon>
        <taxon>Halobacteriales</taxon>
        <taxon>Haloferacaceae</taxon>
        <taxon>Haloquadratum</taxon>
    </lineage>
</organism>